<dbReference type="PRINTS" id="PR00184">
    <property type="entry name" value="NEISSPPORIN"/>
</dbReference>
<dbReference type="InterPro" id="IPR023614">
    <property type="entry name" value="Porin_dom_sf"/>
</dbReference>
<dbReference type="CDD" id="cd00342">
    <property type="entry name" value="gram_neg_porins"/>
    <property type="match status" value="1"/>
</dbReference>
<evidence type="ECO:0000256" key="10">
    <source>
        <dbReference type="ARBA" id="ARBA00023237"/>
    </source>
</evidence>
<feature type="domain" description="Porin" evidence="12">
    <location>
        <begin position="9"/>
        <end position="349"/>
    </location>
</feature>
<evidence type="ECO:0000256" key="6">
    <source>
        <dbReference type="ARBA" id="ARBA00022729"/>
    </source>
</evidence>
<dbReference type="Proteomes" id="UP000078558">
    <property type="component" value="Chromosome I"/>
</dbReference>
<dbReference type="Pfam" id="PF13609">
    <property type="entry name" value="Porin_4"/>
    <property type="match status" value="1"/>
</dbReference>
<keyword evidence="8" id="KW-0626">Porin</keyword>
<evidence type="ECO:0000256" key="9">
    <source>
        <dbReference type="ARBA" id="ARBA00023136"/>
    </source>
</evidence>
<comment type="subcellular location">
    <subcellularLocation>
        <location evidence="1">Cell outer membrane</location>
        <topology evidence="1">Multi-pass membrane protein</topology>
    </subcellularLocation>
</comment>
<dbReference type="EMBL" id="LT907988">
    <property type="protein sequence ID" value="SOE46716.1"/>
    <property type="molecule type" value="Genomic_DNA"/>
</dbReference>
<feature type="signal peptide" evidence="11">
    <location>
        <begin position="1"/>
        <end position="22"/>
    </location>
</feature>
<dbReference type="GO" id="GO:0034220">
    <property type="term" value="P:monoatomic ion transmembrane transport"/>
    <property type="evidence" value="ECO:0007669"/>
    <property type="project" value="InterPro"/>
</dbReference>
<accession>A0A1C3K4P3</accession>
<evidence type="ECO:0000256" key="2">
    <source>
        <dbReference type="ARBA" id="ARBA00011233"/>
    </source>
</evidence>
<dbReference type="InterPro" id="IPR033900">
    <property type="entry name" value="Gram_neg_porin_domain"/>
</dbReference>
<protein>
    <submittedName>
        <fullName evidence="13">Outer membrane porin</fullName>
    </submittedName>
</protein>
<sequence>MKFKLCALAATLAAGLVSAAQAQTTVTLYGVVDLGIGYEKVEGPNGFEQSRVGMIDGGHGSSRFGLKGAEDLGGGLKAIFTLENGYNASTGKQGQSGRLFGRQATLGLQSDSWGKIQAGLNKNFQTSWVGEAVSPFGTNFGSASIGSTFSGAASVRYDNLVTYETPKFGGFQAGVGYSFNADSGKTNTGFATDLNNRATTLGLRYSAGPVYLAAAYDSVNLSNQNSRDEDEIQSFMLGGTYDFEVVKIGLAYGQVRDGWMKNTDIGVGPSGARYAGSYTAAKGFRANSYLVAATVPLGANKVFASWQAADPKNDKLNGQDETTNVYSIGFTHDLSKRTNVYAYASYADNFYFREDVKSTSVAVGLRHRF</sequence>
<reference evidence="13 15" key="1">
    <citation type="submission" date="2016-06" db="EMBL/GenBank/DDBJ databases">
        <authorList>
            <person name="Kjaerup R.B."/>
            <person name="Dalgaard T.S."/>
            <person name="Juul-Madsen H.R."/>
        </authorList>
    </citation>
    <scope>NUCLEOTIDE SEQUENCE [LARGE SCALE GENOMIC DNA]</scope>
    <source>
        <strain evidence="13">Orrdi1</strain>
    </source>
</reference>
<dbReference type="InterPro" id="IPR002299">
    <property type="entry name" value="Porin_Neis"/>
</dbReference>
<keyword evidence="7" id="KW-0406">Ion transport</keyword>
<evidence type="ECO:0000256" key="5">
    <source>
        <dbReference type="ARBA" id="ARBA00022692"/>
    </source>
</evidence>
<evidence type="ECO:0000259" key="12">
    <source>
        <dbReference type="Pfam" id="PF13609"/>
    </source>
</evidence>
<evidence type="ECO:0000256" key="3">
    <source>
        <dbReference type="ARBA" id="ARBA00022448"/>
    </source>
</evidence>
<name>A0A1C3K4P3_9BURK</name>
<evidence type="ECO:0000313" key="13">
    <source>
        <dbReference type="EMBL" id="SBT26452.1"/>
    </source>
</evidence>
<gene>
    <name evidence="13" type="ORF">ODI_04225</name>
    <name evidence="14" type="ORF">ODI_R0427</name>
</gene>
<dbReference type="PRINTS" id="PR00182">
    <property type="entry name" value="ECOLNEIPORIN"/>
</dbReference>
<dbReference type="RefSeq" id="WP_067756214.1">
    <property type="nucleotide sequence ID" value="NZ_LT907988.1"/>
</dbReference>
<evidence type="ECO:0000256" key="4">
    <source>
        <dbReference type="ARBA" id="ARBA00022452"/>
    </source>
</evidence>
<dbReference type="GO" id="GO:0009279">
    <property type="term" value="C:cell outer membrane"/>
    <property type="evidence" value="ECO:0007669"/>
    <property type="project" value="UniProtKB-SubCell"/>
</dbReference>
<organism evidence="13 15">
    <name type="scientific">Orrella dioscoreae</name>
    <dbReference type="NCBI Taxonomy" id="1851544"/>
    <lineage>
        <taxon>Bacteria</taxon>
        <taxon>Pseudomonadati</taxon>
        <taxon>Pseudomonadota</taxon>
        <taxon>Betaproteobacteria</taxon>
        <taxon>Burkholderiales</taxon>
        <taxon>Alcaligenaceae</taxon>
        <taxon>Orrella</taxon>
    </lineage>
</organism>
<feature type="chain" id="PRO_5015062693" evidence="11">
    <location>
        <begin position="23"/>
        <end position="369"/>
    </location>
</feature>
<evidence type="ECO:0000256" key="8">
    <source>
        <dbReference type="ARBA" id="ARBA00023114"/>
    </source>
</evidence>
<dbReference type="PANTHER" id="PTHR34501:SF9">
    <property type="entry name" value="MAJOR OUTER MEMBRANE PROTEIN P.IA"/>
    <property type="match status" value="1"/>
</dbReference>
<dbReference type="Gene3D" id="2.40.160.10">
    <property type="entry name" value="Porin"/>
    <property type="match status" value="1"/>
</dbReference>
<dbReference type="AlphaFoldDB" id="A0A1C3K4P3"/>
<dbReference type="SUPFAM" id="SSF56935">
    <property type="entry name" value="Porins"/>
    <property type="match status" value="1"/>
</dbReference>
<dbReference type="InterPro" id="IPR050298">
    <property type="entry name" value="Gram-neg_bact_OMP"/>
</dbReference>
<keyword evidence="9" id="KW-0472">Membrane</keyword>
<dbReference type="KEGG" id="odi:ODI_R0427"/>
<keyword evidence="4" id="KW-1134">Transmembrane beta strand</keyword>
<keyword evidence="3" id="KW-0813">Transport</keyword>
<keyword evidence="15" id="KW-1185">Reference proteome</keyword>
<evidence type="ECO:0000256" key="11">
    <source>
        <dbReference type="SAM" id="SignalP"/>
    </source>
</evidence>
<keyword evidence="5" id="KW-0812">Transmembrane</keyword>
<dbReference type="GO" id="GO:0015288">
    <property type="term" value="F:porin activity"/>
    <property type="evidence" value="ECO:0007669"/>
    <property type="project" value="UniProtKB-KW"/>
</dbReference>
<comment type="subunit">
    <text evidence="2">Homotrimer.</text>
</comment>
<reference evidence="14 15" key="2">
    <citation type="submission" date="2017-08" db="EMBL/GenBank/DDBJ databases">
        <authorList>
            <person name="de Groot N.N."/>
        </authorList>
    </citation>
    <scope>NUCLEOTIDE SEQUENCE [LARGE SCALE GENOMIC DNA]</scope>
    <source>
        <strain evidence="14">Orrdi1</strain>
    </source>
</reference>
<evidence type="ECO:0000256" key="7">
    <source>
        <dbReference type="ARBA" id="ARBA00023065"/>
    </source>
</evidence>
<evidence type="ECO:0000313" key="14">
    <source>
        <dbReference type="EMBL" id="SOE46716.1"/>
    </source>
</evidence>
<dbReference type="OrthoDB" id="8520696at2"/>
<evidence type="ECO:0000313" key="15">
    <source>
        <dbReference type="Proteomes" id="UP000078558"/>
    </source>
</evidence>
<dbReference type="GO" id="GO:0046930">
    <property type="term" value="C:pore complex"/>
    <property type="evidence" value="ECO:0007669"/>
    <property type="project" value="UniProtKB-KW"/>
</dbReference>
<evidence type="ECO:0000256" key="1">
    <source>
        <dbReference type="ARBA" id="ARBA00004571"/>
    </source>
</evidence>
<keyword evidence="10" id="KW-0998">Cell outer membrane</keyword>
<dbReference type="STRING" id="1851544.ODI_04225"/>
<keyword evidence="6 11" id="KW-0732">Signal</keyword>
<dbReference type="EMBL" id="FLRC01000033">
    <property type="protein sequence ID" value="SBT26452.1"/>
    <property type="molecule type" value="Genomic_DNA"/>
</dbReference>
<dbReference type="PANTHER" id="PTHR34501">
    <property type="entry name" value="PROTEIN YDDL-RELATED"/>
    <property type="match status" value="1"/>
</dbReference>
<dbReference type="InterPro" id="IPR001702">
    <property type="entry name" value="Porin_Gram-ve"/>
</dbReference>
<proteinExistence type="predicted"/>